<keyword evidence="3" id="KW-1185">Reference proteome</keyword>
<organism evidence="2 3">
    <name type="scientific">Astathelohania contejeani</name>
    <dbReference type="NCBI Taxonomy" id="164912"/>
    <lineage>
        <taxon>Eukaryota</taxon>
        <taxon>Fungi</taxon>
        <taxon>Fungi incertae sedis</taxon>
        <taxon>Microsporidia</taxon>
        <taxon>Astathelohaniidae</taxon>
        <taxon>Astathelohania</taxon>
    </lineage>
</organism>
<keyword evidence="1" id="KW-1133">Transmembrane helix</keyword>
<dbReference type="EMBL" id="SBIQ01000036">
    <property type="protein sequence ID" value="KAF7683983.1"/>
    <property type="molecule type" value="Genomic_DNA"/>
</dbReference>
<name>A0ABQ7I0V7_9MICR</name>
<reference evidence="2 3" key="1">
    <citation type="submission" date="2019-01" db="EMBL/GenBank/DDBJ databases">
        <title>Genomes sequencing and comparative genomics of infectious freshwater microsporidia, Cucumispora dikerogammari and Thelohania contejeani.</title>
        <authorList>
            <person name="Cormier A."/>
            <person name="Giraud I."/>
            <person name="Wattier R."/>
            <person name="Teixeira M."/>
            <person name="Grandjean F."/>
            <person name="Rigaud T."/>
            <person name="Cordaux R."/>
        </authorList>
    </citation>
    <scope>NUCLEOTIDE SEQUENCE [LARGE SCALE GENOMIC DNA]</scope>
    <source>
        <strain evidence="2">T1</strain>
        <tissue evidence="2">Spores</tissue>
    </source>
</reference>
<proteinExistence type="predicted"/>
<feature type="transmembrane region" description="Helical" evidence="1">
    <location>
        <begin position="20"/>
        <end position="39"/>
    </location>
</feature>
<comment type="caution">
    <text evidence="2">The sequence shown here is derived from an EMBL/GenBank/DDBJ whole genome shotgun (WGS) entry which is preliminary data.</text>
</comment>
<protein>
    <submittedName>
        <fullName evidence="2">Uncharacterized protein</fullName>
    </submittedName>
</protein>
<gene>
    <name evidence="2" type="ORF">TCON_0816</name>
</gene>
<dbReference type="Proteomes" id="UP001516464">
    <property type="component" value="Unassembled WGS sequence"/>
</dbReference>
<sequence length="139" mass="16027">MNMLCTLLFYRKCPRLYKTVFITFILLACIIVSFAYYLNKAILVSLDLKSYENGILLGLDIRNNSIFDVVASKVELSTLEGDKIRTKEKFVAYIIKSGSDSMEYLEFNFIDDYITPFRGNIDIEYGVGIFKYHANAKIK</sequence>
<evidence type="ECO:0000256" key="1">
    <source>
        <dbReference type="SAM" id="Phobius"/>
    </source>
</evidence>
<keyword evidence="1" id="KW-0812">Transmembrane</keyword>
<accession>A0ABQ7I0V7</accession>
<evidence type="ECO:0000313" key="2">
    <source>
        <dbReference type="EMBL" id="KAF7683983.1"/>
    </source>
</evidence>
<evidence type="ECO:0000313" key="3">
    <source>
        <dbReference type="Proteomes" id="UP001516464"/>
    </source>
</evidence>
<keyword evidence="1" id="KW-0472">Membrane</keyword>